<reference evidence="9" key="2">
    <citation type="submission" date="2021-01" db="EMBL/GenBank/DDBJ databases">
        <authorList>
            <person name="Hahn C.R."/>
            <person name="Youssef N.H."/>
            <person name="Elshahed M."/>
        </authorList>
    </citation>
    <scope>NUCLEOTIDE SEQUENCE</scope>
    <source>
        <strain evidence="9">Zod_Metabat.24</strain>
    </source>
</reference>
<dbReference type="Pfam" id="PF03610">
    <property type="entry name" value="EIIA-man"/>
    <property type="match status" value="1"/>
</dbReference>
<dbReference type="InterPro" id="IPR036662">
    <property type="entry name" value="PTS_EIIA_man-typ_sf"/>
</dbReference>
<evidence type="ECO:0000313" key="9">
    <source>
        <dbReference type="EMBL" id="MBN1574854.1"/>
    </source>
</evidence>
<accession>A0A9D8KHV5</accession>
<name>A0A9D8KHV5_9DELT</name>
<dbReference type="GO" id="GO:0016301">
    <property type="term" value="F:kinase activity"/>
    <property type="evidence" value="ECO:0007669"/>
    <property type="project" value="UniProtKB-KW"/>
</dbReference>
<evidence type="ECO:0000259" key="8">
    <source>
        <dbReference type="PROSITE" id="PS51096"/>
    </source>
</evidence>
<gene>
    <name evidence="9" type="ORF">JW984_16785</name>
</gene>
<organism evidence="9 10">
    <name type="scientific">Candidatus Zymogenus saltonus</name>
    <dbReference type="NCBI Taxonomy" id="2844893"/>
    <lineage>
        <taxon>Bacteria</taxon>
        <taxon>Deltaproteobacteria</taxon>
        <taxon>Candidatus Zymogenia</taxon>
        <taxon>Candidatus Zymogeniales</taxon>
        <taxon>Candidatus Zymogenaceae</taxon>
        <taxon>Candidatus Zymogenus</taxon>
    </lineage>
</organism>
<dbReference type="SUPFAM" id="SSF53062">
    <property type="entry name" value="PTS system fructose IIA component-like"/>
    <property type="match status" value="1"/>
</dbReference>
<dbReference type="PANTHER" id="PTHR33799">
    <property type="entry name" value="PTS PERMEASE-RELATED-RELATED"/>
    <property type="match status" value="1"/>
</dbReference>
<dbReference type="GO" id="GO:0009401">
    <property type="term" value="P:phosphoenolpyruvate-dependent sugar phosphotransferase system"/>
    <property type="evidence" value="ECO:0007669"/>
    <property type="project" value="UniProtKB-KW"/>
</dbReference>
<keyword evidence="2" id="KW-0813">Transport</keyword>
<keyword evidence="3" id="KW-0963">Cytoplasm</keyword>
<comment type="caution">
    <text evidence="9">The sequence shown here is derived from an EMBL/GenBank/DDBJ whole genome shotgun (WGS) entry which is preliminary data.</text>
</comment>
<evidence type="ECO:0000256" key="1">
    <source>
        <dbReference type="ARBA" id="ARBA00004496"/>
    </source>
</evidence>
<evidence type="ECO:0000256" key="2">
    <source>
        <dbReference type="ARBA" id="ARBA00022448"/>
    </source>
</evidence>
<dbReference type="GO" id="GO:0016020">
    <property type="term" value="C:membrane"/>
    <property type="evidence" value="ECO:0007669"/>
    <property type="project" value="InterPro"/>
</dbReference>
<keyword evidence="4 9" id="KW-0762">Sugar transport</keyword>
<sequence length="133" mass="14110">MVGIVIVSHLNLAAEVLKTAELIVGKIDEAIPLSLDPKKDVEILTAEIKDAIKKVNSGAGVIILTDMFGGTPSNLAMSFLGDEVEVVSGVNLPMIIKIAMEREGVDLKGLALKAKEAGRDNINVATEFLSKKK</sequence>
<evidence type="ECO:0000256" key="5">
    <source>
        <dbReference type="ARBA" id="ARBA00022679"/>
    </source>
</evidence>
<dbReference type="PANTHER" id="PTHR33799:SF1">
    <property type="entry name" value="PTS SYSTEM MANNOSE-SPECIFIC EIIAB COMPONENT-RELATED"/>
    <property type="match status" value="1"/>
</dbReference>
<dbReference type="Proteomes" id="UP000809273">
    <property type="component" value="Unassembled WGS sequence"/>
</dbReference>
<proteinExistence type="predicted"/>
<evidence type="ECO:0000256" key="3">
    <source>
        <dbReference type="ARBA" id="ARBA00022490"/>
    </source>
</evidence>
<protein>
    <submittedName>
        <fullName evidence="9">PTS sugar transporter subunit IIA</fullName>
    </submittedName>
</protein>
<dbReference type="CDD" id="cd00006">
    <property type="entry name" value="PTS_IIA_man"/>
    <property type="match status" value="1"/>
</dbReference>
<evidence type="ECO:0000256" key="4">
    <source>
        <dbReference type="ARBA" id="ARBA00022597"/>
    </source>
</evidence>
<reference evidence="9" key="1">
    <citation type="journal article" date="2021" name="Environ. Microbiol.">
        <title>Genomic characterization of three novel Desulfobacterota classes expand the metabolic and phylogenetic diversity of the phylum.</title>
        <authorList>
            <person name="Murphy C.L."/>
            <person name="Biggerstaff J."/>
            <person name="Eichhorn A."/>
            <person name="Ewing E."/>
            <person name="Shahan R."/>
            <person name="Soriano D."/>
            <person name="Stewart S."/>
            <person name="VanMol K."/>
            <person name="Walker R."/>
            <person name="Walters P."/>
            <person name="Elshahed M.S."/>
            <person name="Youssef N.H."/>
        </authorList>
    </citation>
    <scope>NUCLEOTIDE SEQUENCE</scope>
    <source>
        <strain evidence="9">Zod_Metabat.24</strain>
    </source>
</reference>
<keyword evidence="7" id="KW-0418">Kinase</keyword>
<evidence type="ECO:0000256" key="6">
    <source>
        <dbReference type="ARBA" id="ARBA00022683"/>
    </source>
</evidence>
<dbReference type="InterPro" id="IPR004701">
    <property type="entry name" value="PTS_EIIA_man-typ"/>
</dbReference>
<dbReference type="GO" id="GO:0005737">
    <property type="term" value="C:cytoplasm"/>
    <property type="evidence" value="ECO:0007669"/>
    <property type="project" value="UniProtKB-SubCell"/>
</dbReference>
<keyword evidence="6" id="KW-0598">Phosphotransferase system</keyword>
<keyword evidence="5" id="KW-0808">Transferase</keyword>
<dbReference type="EMBL" id="JAFGIX010000090">
    <property type="protein sequence ID" value="MBN1574854.1"/>
    <property type="molecule type" value="Genomic_DNA"/>
</dbReference>
<dbReference type="PROSITE" id="PS51096">
    <property type="entry name" value="PTS_EIIA_TYPE_4"/>
    <property type="match status" value="1"/>
</dbReference>
<evidence type="ECO:0000256" key="7">
    <source>
        <dbReference type="ARBA" id="ARBA00022777"/>
    </source>
</evidence>
<dbReference type="InterPro" id="IPR051471">
    <property type="entry name" value="Bacterial_PTS_sugar_comp"/>
</dbReference>
<comment type="subcellular location">
    <subcellularLocation>
        <location evidence="1">Cytoplasm</location>
    </subcellularLocation>
</comment>
<dbReference type="InterPro" id="IPR033887">
    <property type="entry name" value="PTS_IIA_man"/>
</dbReference>
<dbReference type="AlphaFoldDB" id="A0A9D8KHV5"/>
<dbReference type="Gene3D" id="3.40.50.510">
    <property type="entry name" value="Phosphotransferase system, mannose-type IIA component"/>
    <property type="match status" value="1"/>
</dbReference>
<feature type="domain" description="PTS EIIA type-4" evidence="8">
    <location>
        <begin position="1"/>
        <end position="122"/>
    </location>
</feature>
<evidence type="ECO:0000313" key="10">
    <source>
        <dbReference type="Proteomes" id="UP000809273"/>
    </source>
</evidence>